<dbReference type="PANTHER" id="PTHR30185">
    <property type="entry name" value="CRYPTIC BETA-GLUCOSIDE BGL OPERON ANTITERMINATOR"/>
    <property type="match status" value="1"/>
</dbReference>
<accession>R3WSA3</accession>
<dbReference type="RefSeq" id="WP_010768190.1">
    <property type="nucleotide sequence ID" value="NZ_ASWE01000003.1"/>
</dbReference>
<dbReference type="Proteomes" id="UP000013785">
    <property type="component" value="Unassembled WGS sequence"/>
</dbReference>
<proteinExistence type="predicted"/>
<dbReference type="OrthoDB" id="2192016at2"/>
<keyword evidence="2" id="KW-0804">Transcription</keyword>
<dbReference type="InterPro" id="IPR036388">
    <property type="entry name" value="WH-like_DNA-bd_sf"/>
</dbReference>
<protein>
    <recommendedName>
        <fullName evidence="3">Mga helix-turn-helix domain-containing protein</fullName>
    </recommendedName>
</protein>
<name>R3WSA3_9ENTE</name>
<dbReference type="Gene3D" id="1.10.10.10">
    <property type="entry name" value="Winged helix-like DNA-binding domain superfamily/Winged helix DNA-binding domain"/>
    <property type="match status" value="1"/>
</dbReference>
<dbReference type="PANTHER" id="PTHR30185:SF18">
    <property type="entry name" value="TRANSCRIPTIONAL REGULATOR MTLR"/>
    <property type="match status" value="1"/>
</dbReference>
<evidence type="ECO:0000256" key="2">
    <source>
        <dbReference type="ARBA" id="ARBA00023163"/>
    </source>
</evidence>
<dbReference type="PATRIC" id="fig|1158610.3.peg.1512"/>
<dbReference type="InterPro" id="IPR007737">
    <property type="entry name" value="Mga_HTH"/>
</dbReference>
<dbReference type="Pfam" id="PF05043">
    <property type="entry name" value="Mga"/>
    <property type="match status" value="1"/>
</dbReference>
<evidence type="ECO:0000313" key="5">
    <source>
        <dbReference type="Proteomes" id="UP000013785"/>
    </source>
</evidence>
<keyword evidence="5" id="KW-1185">Reference proteome</keyword>
<dbReference type="STRING" id="154621.RV11_GL002459"/>
<evidence type="ECO:0000256" key="1">
    <source>
        <dbReference type="ARBA" id="ARBA00023015"/>
    </source>
</evidence>
<feature type="domain" description="Mga helix-turn-helix" evidence="3">
    <location>
        <begin position="78"/>
        <end position="160"/>
    </location>
</feature>
<evidence type="ECO:0000313" key="4">
    <source>
        <dbReference type="EMBL" id="EOL44710.1"/>
    </source>
</evidence>
<organism evidence="4 5">
    <name type="scientific">Enterococcus phoeniculicola ATCC BAA-412</name>
    <dbReference type="NCBI Taxonomy" id="1158610"/>
    <lineage>
        <taxon>Bacteria</taxon>
        <taxon>Bacillati</taxon>
        <taxon>Bacillota</taxon>
        <taxon>Bacilli</taxon>
        <taxon>Lactobacillales</taxon>
        <taxon>Enterococcaceae</taxon>
        <taxon>Enterococcus</taxon>
    </lineage>
</organism>
<dbReference type="InterPro" id="IPR050661">
    <property type="entry name" value="BglG_antiterminators"/>
</dbReference>
<dbReference type="AlphaFoldDB" id="R3WSA3"/>
<sequence length="478" mass="56684">MRVEELLEKKEAKQMGLLKTLVMTGGKQPIQEMAKQLQVTKKSVENYVDDLQYILASYKDKCWLDYDGYYLTFSMVPDFSVGEIEFRLYQKAQKFQILLTLLKEREIAFVRVSQELQISESSLFRKIKELNVLLKEFDLTIWQGKLEGEEAQIRYFYFQLLWYIGNPIDEVSERNNRYVENIERGLGIHLTQEAKKRILLWLKITKLRLNVPNQVFTRLNQKFQPYVKDPMYQQLKQIVYRSFGYYAVEIREEEAMLHFCFLLSMSILSEEDFRTYSLARSRFTPTGLVDTIILENILRFYRPIKIHHEIEATCYYYLAQIHPQLYFFKGDVEIYNRENIWAMEQELSSRDMRALCLKLLAITQEEFSIPEDEKNSLLAMTAVKYLSVLAVLDFQMNREVRVGIHLKMEPLFKNATITMLILHLKNINGVVVEACRTNQTYDLIISNEKLHTSTPVYYFSELGTKYDIDQIKKLIRDL</sequence>
<reference evidence="4 5" key="1">
    <citation type="submission" date="2013-02" db="EMBL/GenBank/DDBJ databases">
        <title>The Genome Sequence of Enterococcus phoeniculicola BAA-412.</title>
        <authorList>
            <consortium name="The Broad Institute Genome Sequencing Platform"/>
            <consortium name="The Broad Institute Genome Sequencing Center for Infectious Disease"/>
            <person name="Earl A.M."/>
            <person name="Gilmore M.S."/>
            <person name="Lebreton F."/>
            <person name="Walker B."/>
            <person name="Young S.K."/>
            <person name="Zeng Q."/>
            <person name="Gargeya S."/>
            <person name="Fitzgerald M."/>
            <person name="Haas B."/>
            <person name="Abouelleil A."/>
            <person name="Alvarado L."/>
            <person name="Arachchi H.M."/>
            <person name="Berlin A.M."/>
            <person name="Chapman S.B."/>
            <person name="Dewar J."/>
            <person name="Goldberg J."/>
            <person name="Griggs A."/>
            <person name="Gujja S."/>
            <person name="Hansen M."/>
            <person name="Howarth C."/>
            <person name="Imamovic A."/>
            <person name="Larimer J."/>
            <person name="McCowan C."/>
            <person name="Murphy C."/>
            <person name="Neiman D."/>
            <person name="Pearson M."/>
            <person name="Priest M."/>
            <person name="Roberts A."/>
            <person name="Saif S."/>
            <person name="Shea T."/>
            <person name="Sisk P."/>
            <person name="Sykes S."/>
            <person name="Wortman J."/>
            <person name="Nusbaum C."/>
            <person name="Birren B."/>
        </authorList>
    </citation>
    <scope>NUCLEOTIDE SEQUENCE [LARGE SCALE GENOMIC DNA]</scope>
    <source>
        <strain evidence="4 5">ATCC BAA-412</strain>
    </source>
</reference>
<dbReference type="HOGENOM" id="CLU_043511_1_0_9"/>
<gene>
    <name evidence="4" type="ORF">UC3_01527</name>
</gene>
<dbReference type="eggNOG" id="COG3711">
    <property type="taxonomic scope" value="Bacteria"/>
</dbReference>
<keyword evidence="1" id="KW-0805">Transcription regulation</keyword>
<evidence type="ECO:0000259" key="3">
    <source>
        <dbReference type="Pfam" id="PF05043"/>
    </source>
</evidence>
<comment type="caution">
    <text evidence="4">The sequence shown here is derived from an EMBL/GenBank/DDBJ whole genome shotgun (WGS) entry which is preliminary data.</text>
</comment>
<dbReference type="EMBL" id="AJAT01000013">
    <property type="protein sequence ID" value="EOL44710.1"/>
    <property type="molecule type" value="Genomic_DNA"/>
</dbReference>